<gene>
    <name evidence="7" type="ORF">PNBC_01935</name>
</gene>
<feature type="transmembrane region" description="Helical" evidence="5">
    <location>
        <begin position="130"/>
        <end position="152"/>
    </location>
</feature>
<name>A0A167GCW5_9BACL</name>
<dbReference type="AlphaFoldDB" id="A0A167GCW5"/>
<organism evidence="7 8">
    <name type="scientific">Paenibacillus crassostreae</name>
    <dbReference type="NCBI Taxonomy" id="1763538"/>
    <lineage>
        <taxon>Bacteria</taxon>
        <taxon>Bacillati</taxon>
        <taxon>Bacillota</taxon>
        <taxon>Bacilli</taxon>
        <taxon>Bacillales</taxon>
        <taxon>Paenibacillaceae</taxon>
        <taxon>Paenibacillus</taxon>
    </lineage>
</organism>
<dbReference type="PANTHER" id="PTHR37422">
    <property type="entry name" value="TEICHURONIC ACID BIOSYNTHESIS PROTEIN TUAE"/>
    <property type="match status" value="1"/>
</dbReference>
<protein>
    <recommendedName>
        <fullName evidence="6">O-antigen ligase-related domain-containing protein</fullName>
    </recommendedName>
</protein>
<comment type="subcellular location">
    <subcellularLocation>
        <location evidence="1">Membrane</location>
        <topology evidence="1">Multi-pass membrane protein</topology>
    </subcellularLocation>
</comment>
<feature type="transmembrane region" description="Helical" evidence="5">
    <location>
        <begin position="21"/>
        <end position="40"/>
    </location>
</feature>
<feature type="transmembrane region" description="Helical" evidence="5">
    <location>
        <begin position="394"/>
        <end position="414"/>
    </location>
</feature>
<sequence length="474" mass="52633">MERIFRIGALKPGIRMLLYGLMKLAGIVVLGSVVGVAGSIDSLHMKLLEFTILLVSMIISLHIYAYRSDLLLPYSLLIWVVSPEIRRLMDWSFQSYSDTSIISLMPYCVGLILLIPIVKNIKQVDRRISLISKIMGVALIYGFFLGFLSFGLSSVFDLLNNIVPFLVLIYVNVSNFDSDVRDKWLRSFSYLGVIVATYGIYQYMVLPPWDEFWMIRSKMGSIGLPEPQNFRVFSILNSPGPAGVFLGLALAIMTVQKKWRVFGIIGIMIVAFGLLLTLVRVGWIACLVMILAYFIRAHLKNKIKLLGLVMIFAVAYVFVLPLLPGANNVVSRIETFGSLEEDHSFNERLNFSSNILSQVVGNPIGMGLGSSGLGAKLTQNSDTLVSFDNGYLNIFYTFGLPLGIAIIATLIYLLFDLFKVSKREKVYSPISLAAISAVLFLLSASNVLSGLTGFILFFIISLAYIPKSSNQEVT</sequence>
<dbReference type="Pfam" id="PF04932">
    <property type="entry name" value="Wzy_C"/>
    <property type="match status" value="1"/>
</dbReference>
<dbReference type="InterPro" id="IPR051533">
    <property type="entry name" value="WaaL-like"/>
</dbReference>
<evidence type="ECO:0000256" key="4">
    <source>
        <dbReference type="ARBA" id="ARBA00023136"/>
    </source>
</evidence>
<keyword evidence="4 5" id="KW-0472">Membrane</keyword>
<dbReference type="PANTHER" id="PTHR37422:SF13">
    <property type="entry name" value="LIPOPOLYSACCHARIDE BIOSYNTHESIS PROTEIN PA4999-RELATED"/>
    <property type="match status" value="1"/>
</dbReference>
<dbReference type="KEGG" id="pcx:LPB68_10940"/>
<proteinExistence type="predicted"/>
<comment type="caution">
    <text evidence="7">The sequence shown here is derived from an EMBL/GenBank/DDBJ whole genome shotgun (WGS) entry which is preliminary data.</text>
</comment>
<feature type="transmembrane region" description="Helical" evidence="5">
    <location>
        <begin position="448"/>
        <end position="465"/>
    </location>
</feature>
<dbReference type="GO" id="GO:0016020">
    <property type="term" value="C:membrane"/>
    <property type="evidence" value="ECO:0007669"/>
    <property type="project" value="UniProtKB-SubCell"/>
</dbReference>
<evidence type="ECO:0000313" key="7">
    <source>
        <dbReference type="EMBL" id="OAB77453.1"/>
    </source>
</evidence>
<evidence type="ECO:0000256" key="1">
    <source>
        <dbReference type="ARBA" id="ARBA00004141"/>
    </source>
</evidence>
<evidence type="ECO:0000256" key="2">
    <source>
        <dbReference type="ARBA" id="ARBA00022692"/>
    </source>
</evidence>
<dbReference type="OrthoDB" id="7295126at2"/>
<feature type="domain" description="O-antigen ligase-related" evidence="6">
    <location>
        <begin position="266"/>
        <end position="406"/>
    </location>
</feature>
<evidence type="ECO:0000256" key="5">
    <source>
        <dbReference type="SAM" id="Phobius"/>
    </source>
</evidence>
<keyword evidence="3 5" id="KW-1133">Transmembrane helix</keyword>
<keyword evidence="8" id="KW-1185">Reference proteome</keyword>
<feature type="transmembrane region" description="Helical" evidence="5">
    <location>
        <begin position="46"/>
        <end position="64"/>
    </location>
</feature>
<accession>A0A167GCW5</accession>
<dbReference type="InterPro" id="IPR007016">
    <property type="entry name" value="O-antigen_ligase-rel_domated"/>
</dbReference>
<evidence type="ECO:0000256" key="3">
    <source>
        <dbReference type="ARBA" id="ARBA00022989"/>
    </source>
</evidence>
<feature type="transmembrane region" description="Helical" evidence="5">
    <location>
        <begin position="188"/>
        <end position="209"/>
    </location>
</feature>
<feature type="transmembrane region" description="Helical" evidence="5">
    <location>
        <begin position="426"/>
        <end position="442"/>
    </location>
</feature>
<feature type="transmembrane region" description="Helical" evidence="5">
    <location>
        <begin position="306"/>
        <end position="323"/>
    </location>
</feature>
<dbReference type="RefSeq" id="WP_068654710.1">
    <property type="nucleotide sequence ID" value="NZ_CP017770.1"/>
</dbReference>
<keyword evidence="2 5" id="KW-0812">Transmembrane</keyword>
<dbReference type="Proteomes" id="UP000077134">
    <property type="component" value="Unassembled WGS sequence"/>
</dbReference>
<reference evidence="7 8" key="1">
    <citation type="submission" date="2016-02" db="EMBL/GenBank/DDBJ databases">
        <title>Paenibacillus sp. LPB0068, isolated from Crassostrea gigas.</title>
        <authorList>
            <person name="Shin S.-K."/>
            <person name="Yi H."/>
        </authorList>
    </citation>
    <scope>NUCLEOTIDE SEQUENCE [LARGE SCALE GENOMIC DNA]</scope>
    <source>
        <strain evidence="7 8">LPB0068</strain>
    </source>
</reference>
<feature type="transmembrane region" description="Helical" evidence="5">
    <location>
        <begin position="259"/>
        <end position="276"/>
    </location>
</feature>
<feature type="transmembrane region" description="Helical" evidence="5">
    <location>
        <begin position="229"/>
        <end position="252"/>
    </location>
</feature>
<dbReference type="STRING" id="1763538.LPB68_10940"/>
<evidence type="ECO:0000313" key="8">
    <source>
        <dbReference type="Proteomes" id="UP000077134"/>
    </source>
</evidence>
<dbReference type="EMBL" id="LSFN01000004">
    <property type="protein sequence ID" value="OAB77453.1"/>
    <property type="molecule type" value="Genomic_DNA"/>
</dbReference>
<evidence type="ECO:0000259" key="6">
    <source>
        <dbReference type="Pfam" id="PF04932"/>
    </source>
</evidence>
<feature type="transmembrane region" description="Helical" evidence="5">
    <location>
        <begin position="101"/>
        <end position="118"/>
    </location>
</feature>